<protein>
    <recommendedName>
        <fullName evidence="1">Sulfatase-modifying factor enzyme-like domain-containing protein</fullName>
    </recommendedName>
</protein>
<sequence length="236" mass="27936">MLDFIEPEMVRIIHQKPEKSMSIQMVHLPKGEFMFGEGSDAEKVVMDYEFEIGKYPVTFDEYDMYCEDMGIEKPHDEGWGRGKRPVINVSWHDAVAFCKWLSEKTKENYRLPIEKEWEYACRAETETEWSFGGNEEELDKYAWYSKNPYSVREEHHEDYGTHVVGEKLSSKWGLYDMHGNVFEWCEDWYHKNEDTKVLRGGSWSGFASRSHSAYRLTYSPTVRSFDVGFRLLRTLV</sequence>
<dbReference type="PANTHER" id="PTHR23150">
    <property type="entry name" value="SULFATASE MODIFYING FACTOR 1, 2"/>
    <property type="match status" value="1"/>
</dbReference>
<organism evidence="2">
    <name type="scientific">uncultured Sulfurovum sp</name>
    <dbReference type="NCBI Taxonomy" id="269237"/>
    <lineage>
        <taxon>Bacteria</taxon>
        <taxon>Pseudomonadati</taxon>
        <taxon>Campylobacterota</taxon>
        <taxon>Epsilonproteobacteria</taxon>
        <taxon>Campylobacterales</taxon>
        <taxon>Sulfurovaceae</taxon>
        <taxon>Sulfurovum</taxon>
        <taxon>environmental samples</taxon>
    </lineage>
</organism>
<dbReference type="Gene3D" id="3.90.1580.10">
    <property type="entry name" value="paralog of FGE (formylglycine-generating enzyme)"/>
    <property type="match status" value="1"/>
</dbReference>
<reference evidence="2" key="1">
    <citation type="submission" date="2020-01" db="EMBL/GenBank/DDBJ databases">
        <authorList>
            <person name="Meier V. D."/>
            <person name="Meier V D."/>
        </authorList>
    </citation>
    <scope>NUCLEOTIDE SEQUENCE</scope>
    <source>
        <strain evidence="2">HLG_WM_MAG_02</strain>
    </source>
</reference>
<proteinExistence type="predicted"/>
<gene>
    <name evidence="2" type="ORF">HELGO_WM54741</name>
</gene>
<accession>A0A6S6U6G9</accession>
<dbReference type="Pfam" id="PF03781">
    <property type="entry name" value="FGE-sulfatase"/>
    <property type="match status" value="1"/>
</dbReference>
<dbReference type="InterPro" id="IPR005532">
    <property type="entry name" value="SUMF_dom"/>
</dbReference>
<dbReference type="SUPFAM" id="SSF56436">
    <property type="entry name" value="C-type lectin-like"/>
    <property type="match status" value="1"/>
</dbReference>
<feature type="domain" description="Sulfatase-modifying factor enzyme-like" evidence="1">
    <location>
        <begin position="24"/>
        <end position="233"/>
    </location>
</feature>
<dbReference type="EMBL" id="CACVAZ010000168">
    <property type="protein sequence ID" value="CAA6823768.1"/>
    <property type="molecule type" value="Genomic_DNA"/>
</dbReference>
<dbReference type="InterPro" id="IPR016187">
    <property type="entry name" value="CTDL_fold"/>
</dbReference>
<dbReference type="AlphaFoldDB" id="A0A6S6U6G9"/>
<dbReference type="GO" id="GO:0120147">
    <property type="term" value="F:formylglycine-generating oxidase activity"/>
    <property type="evidence" value="ECO:0007669"/>
    <property type="project" value="TreeGrafter"/>
</dbReference>
<dbReference type="InterPro" id="IPR051043">
    <property type="entry name" value="Sulfatase_Mod_Factor_Kinase"/>
</dbReference>
<evidence type="ECO:0000259" key="1">
    <source>
        <dbReference type="Pfam" id="PF03781"/>
    </source>
</evidence>
<name>A0A6S6U6G9_9BACT</name>
<dbReference type="PANTHER" id="PTHR23150:SF19">
    <property type="entry name" value="FORMYLGLYCINE-GENERATING ENZYME"/>
    <property type="match status" value="1"/>
</dbReference>
<evidence type="ECO:0000313" key="2">
    <source>
        <dbReference type="EMBL" id="CAA6823768.1"/>
    </source>
</evidence>
<dbReference type="InterPro" id="IPR042095">
    <property type="entry name" value="SUMF_sf"/>
</dbReference>